<organism evidence="4 5">
    <name type="scientific">Streptomyces bathyalis</name>
    <dbReference type="NCBI Taxonomy" id="2710756"/>
    <lineage>
        <taxon>Bacteria</taxon>
        <taxon>Bacillati</taxon>
        <taxon>Actinomycetota</taxon>
        <taxon>Actinomycetes</taxon>
        <taxon>Kitasatosporales</taxon>
        <taxon>Streptomycetaceae</taxon>
        <taxon>Streptomyces</taxon>
    </lineage>
</organism>
<feature type="binding site" evidence="1">
    <location>
        <position position="274"/>
    </location>
    <ligand>
        <name>a divalent metal cation</name>
        <dbReference type="ChEBI" id="CHEBI:60240"/>
        <note>catalytic</note>
    </ligand>
</feature>
<dbReference type="InterPro" id="IPR036237">
    <property type="entry name" value="Xyl_isomerase-like_sf"/>
</dbReference>
<dbReference type="SUPFAM" id="SSF51658">
    <property type="entry name" value="Xylose isomerase-like"/>
    <property type="match status" value="1"/>
</dbReference>
<dbReference type="GO" id="GO:0016853">
    <property type="term" value="F:isomerase activity"/>
    <property type="evidence" value="ECO:0007669"/>
    <property type="project" value="UniProtKB-KW"/>
</dbReference>
<evidence type="ECO:0000313" key="4">
    <source>
        <dbReference type="EMBL" id="QPP08057.1"/>
    </source>
</evidence>
<protein>
    <recommendedName>
        <fullName evidence="1">3-dehydroshikimate dehydratase</fullName>
        <shortName evidence="1">DSD</shortName>
        <ecNumber evidence="1">4.2.1.118</ecNumber>
    </recommendedName>
</protein>
<dbReference type="Pfam" id="PF01261">
    <property type="entry name" value="AP_endonuc_2"/>
    <property type="match status" value="1"/>
</dbReference>
<dbReference type="Proteomes" id="UP000595046">
    <property type="component" value="Chromosome"/>
</dbReference>
<dbReference type="EMBL" id="CP048882">
    <property type="protein sequence ID" value="QPP08057.1"/>
    <property type="molecule type" value="Genomic_DNA"/>
</dbReference>
<dbReference type="InterPro" id="IPR043700">
    <property type="entry name" value="DSD"/>
</dbReference>
<comment type="catalytic activity">
    <reaction evidence="1">
        <text>3-dehydroshikimate = 3,4-dihydroxybenzoate + H2O</text>
        <dbReference type="Rhea" id="RHEA:24848"/>
        <dbReference type="ChEBI" id="CHEBI:15377"/>
        <dbReference type="ChEBI" id="CHEBI:16630"/>
        <dbReference type="ChEBI" id="CHEBI:36241"/>
        <dbReference type="EC" id="4.2.1.118"/>
    </reaction>
</comment>
<dbReference type="GO" id="GO:0046565">
    <property type="term" value="F:3-dehydroshikimate dehydratase activity"/>
    <property type="evidence" value="ECO:0007669"/>
    <property type="project" value="UniProtKB-UniRule"/>
</dbReference>
<dbReference type="InterPro" id="IPR013022">
    <property type="entry name" value="Xyl_isomerase-like_TIM-brl"/>
</dbReference>
<dbReference type="Pfam" id="PF14696">
    <property type="entry name" value="Glyoxalase_5"/>
    <property type="match status" value="1"/>
</dbReference>
<reference evidence="5" key="1">
    <citation type="submission" date="2020-02" db="EMBL/GenBank/DDBJ databases">
        <title>Streptomyces sp. ASO4wet.</title>
        <authorList>
            <person name="Risdian C."/>
            <person name="Landwehr W."/>
            <person name="Schupp P."/>
            <person name="Wink J."/>
        </authorList>
    </citation>
    <scope>NUCLEOTIDE SEQUENCE [LARGE SCALE GENOMIC DNA]</scope>
    <source>
        <strain evidence="5">ASO4wet</strain>
    </source>
</reference>
<evidence type="ECO:0000259" key="3">
    <source>
        <dbReference type="PROSITE" id="PS51819"/>
    </source>
</evidence>
<feature type="compositionally biased region" description="Low complexity" evidence="2">
    <location>
        <begin position="1"/>
        <end position="29"/>
    </location>
</feature>
<keyword evidence="1" id="KW-0479">Metal-binding</keyword>
<feature type="binding site" evidence="1">
    <location>
        <position position="656"/>
    </location>
    <ligand>
        <name>Mg(2+)</name>
        <dbReference type="ChEBI" id="CHEBI:18420"/>
    </ligand>
</feature>
<dbReference type="PANTHER" id="PTHR12110">
    <property type="entry name" value="HYDROXYPYRUVATE ISOMERASE"/>
    <property type="match status" value="1"/>
</dbReference>
<feature type="compositionally biased region" description="Gly residues" evidence="2">
    <location>
        <begin position="387"/>
        <end position="409"/>
    </location>
</feature>
<proteinExistence type="inferred from homology"/>
<feature type="binding site" evidence="1">
    <location>
        <position position="506"/>
    </location>
    <ligand>
        <name>Mg(2+)</name>
        <dbReference type="ChEBI" id="CHEBI:18420"/>
    </ligand>
</feature>
<dbReference type="GO" id="GO:0046279">
    <property type="term" value="P:3,4-dihydroxybenzoate biosynthetic process"/>
    <property type="evidence" value="ECO:0007669"/>
    <property type="project" value="UniProtKB-UniRule"/>
</dbReference>
<comment type="similarity">
    <text evidence="1">Belongs to the bacterial two-domain DSD family.</text>
</comment>
<dbReference type="EC" id="4.2.1.118" evidence="1"/>
<dbReference type="Gene3D" id="3.20.20.150">
    <property type="entry name" value="Divalent-metal-dependent TIM barrel enzymes"/>
    <property type="match status" value="1"/>
</dbReference>
<sequence>MKPSTSSSPVSSPVTSPVTSPGTSSGPSPQAARPRARKGVATVCLSGMLEDKLRAAAAAGFDGVEIFENDLVVSAMSPESVGALCADLGLSVDLYQPFRDFEAVPDALHAANLRRAERKFDLMERLGADTVLVCSTLSPHATDDDGLAAGQLRALAERAAARGIRVAYEALAWGRFVNSWEHSWQIVRRGDHPNLGLCLDSFHVLSRDPAPTGIDTVDADKLFFLQLADAPRLDMDVLQWSRHHRLFPGQGSFDLPGFLAQVLAAGYEGPLSLEVFNDIFRQTDPGPAAVDGMRSLVALEEAVAGIEYEPSDGRARPRIELAAPPPAPELLGHAFVELTVDDESAPQVSGALTALGFVHTGRHRSKPVELWQQGGSNVVLNRDDRGGGSTGTDGQGAAGGVSAGAGTRTGTGRAEVVALAVESRDPEQSARRAEALLATPLPRRRGPEEAELTAVAAPDGTQLFFCPGGDASGPDWRADFVPTGTGTGTDHGTEGAVAGVLGRIDHVALAQPNDQFAGSMTFYQSVLDLRERDFAEYAAPFGLVRSRTVGNASGEVRIAMHGALLRRGGWAPSVPDPEHVAFATDDVFAAARNARGRGLEILPVTDNYYDDLDARYAPEPALLRDMRELNILYDRDEHGAFFHFCTGILGSRVFFEVVQRVGDYRGDGAVNAPVRMAAHRQARNRTD</sequence>
<comment type="cofactor">
    <cofactor evidence="1">
        <name>a divalent metal cation</name>
        <dbReference type="ChEBI" id="CHEBI:60240"/>
    </cofactor>
</comment>
<dbReference type="SUPFAM" id="SSF54593">
    <property type="entry name" value="Glyoxalase/Bleomycin resistance protein/Dihydroxybiphenyl dioxygenase"/>
    <property type="match status" value="1"/>
</dbReference>
<feature type="domain" description="VOC" evidence="3">
    <location>
        <begin position="503"/>
        <end position="647"/>
    </location>
</feature>
<keyword evidence="4" id="KW-0670">Pyruvate</keyword>
<evidence type="ECO:0000256" key="1">
    <source>
        <dbReference type="HAMAP-Rule" id="MF_02238"/>
    </source>
</evidence>
<comment type="pathway">
    <text evidence="1">Aromatic compound metabolism; 3,4-dihydroxybenzoate biosynthesis.</text>
</comment>
<dbReference type="InterPro" id="IPR037523">
    <property type="entry name" value="VOC_core"/>
</dbReference>
<feature type="region of interest" description="Disordered" evidence="2">
    <location>
        <begin position="1"/>
        <end position="36"/>
    </location>
</feature>
<keyword evidence="1" id="KW-0456">Lyase</keyword>
<dbReference type="AlphaFoldDB" id="A0A7T1T802"/>
<dbReference type="UniPathway" id="UPA00088"/>
<feature type="binding site" evidence="1">
    <location>
        <position position="200"/>
    </location>
    <ligand>
        <name>a divalent metal cation</name>
        <dbReference type="ChEBI" id="CHEBI:60240"/>
        <note>catalytic</note>
    </ligand>
</feature>
<dbReference type="InterPro" id="IPR029068">
    <property type="entry name" value="Glyas_Bleomycin-R_OHBP_Dase"/>
</dbReference>
<dbReference type="HAMAP" id="MF_02238">
    <property type="entry name" value="DSD"/>
    <property type="match status" value="1"/>
</dbReference>
<dbReference type="KEGG" id="sbat:G4Z16_18475"/>
<evidence type="ECO:0000256" key="2">
    <source>
        <dbReference type="SAM" id="MobiDB-lite"/>
    </source>
</evidence>
<keyword evidence="5" id="KW-1185">Reference proteome</keyword>
<dbReference type="Gene3D" id="3.10.180.10">
    <property type="entry name" value="2,3-Dihydroxybiphenyl 1,2-Dioxygenase, domain 1"/>
    <property type="match status" value="2"/>
</dbReference>
<name>A0A7T1T802_9ACTN</name>
<dbReference type="RefSeq" id="WP_197351850.1">
    <property type="nucleotide sequence ID" value="NZ_CP048882.1"/>
</dbReference>
<feature type="binding site" evidence="1">
    <location>
        <position position="226"/>
    </location>
    <ligand>
        <name>a divalent metal cation</name>
        <dbReference type="ChEBI" id="CHEBI:60240"/>
        <note>catalytic</note>
    </ligand>
</feature>
<feature type="binding site" evidence="1">
    <location>
        <position position="579"/>
    </location>
    <ligand>
        <name>Mg(2+)</name>
        <dbReference type="ChEBI" id="CHEBI:18420"/>
    </ligand>
</feature>
<keyword evidence="4" id="KW-0413">Isomerase</keyword>
<feature type="binding site" evidence="1">
    <location>
        <position position="169"/>
    </location>
    <ligand>
        <name>a divalent metal cation</name>
        <dbReference type="ChEBI" id="CHEBI:60240"/>
        <note>catalytic</note>
    </ligand>
</feature>
<accession>A0A7T1T802</accession>
<comment type="function">
    <text evidence="1">Catalyzes the conversion of 3-dehydroshikimate to protocatechuate (3,4-dihydroxybenzoate), a common intermediate of quinate and shikimate degradation pathways.</text>
</comment>
<evidence type="ECO:0000313" key="5">
    <source>
        <dbReference type="Proteomes" id="UP000595046"/>
    </source>
</evidence>
<gene>
    <name evidence="4" type="ORF">G4Z16_18475</name>
</gene>
<dbReference type="PANTHER" id="PTHR12110:SF21">
    <property type="entry name" value="XYLOSE ISOMERASE-LIKE TIM BARREL DOMAIN-CONTAINING PROTEIN"/>
    <property type="match status" value="1"/>
</dbReference>
<dbReference type="GO" id="GO:0046872">
    <property type="term" value="F:metal ion binding"/>
    <property type="evidence" value="ECO:0007669"/>
    <property type="project" value="UniProtKB-UniRule"/>
</dbReference>
<dbReference type="InterPro" id="IPR050312">
    <property type="entry name" value="IolE/XylAMocC-like"/>
</dbReference>
<feature type="region of interest" description="Disordered" evidence="2">
    <location>
        <begin position="380"/>
        <end position="410"/>
    </location>
</feature>
<dbReference type="PROSITE" id="PS51819">
    <property type="entry name" value="VOC"/>
    <property type="match status" value="1"/>
</dbReference>